<dbReference type="InterPro" id="IPR040256">
    <property type="entry name" value="At4g02000-like"/>
</dbReference>
<dbReference type="Pfam" id="PF14111">
    <property type="entry name" value="DUF4283"/>
    <property type="match status" value="1"/>
</dbReference>
<reference evidence="4 5" key="1">
    <citation type="journal article" date="2024" name="Plant Biotechnol. J.">
        <title>Dendrobium thyrsiflorum genome and its molecular insights into genes involved in important horticultural traits.</title>
        <authorList>
            <person name="Chen B."/>
            <person name="Wang J.Y."/>
            <person name="Zheng P.J."/>
            <person name="Li K.L."/>
            <person name="Liang Y.M."/>
            <person name="Chen X.F."/>
            <person name="Zhang C."/>
            <person name="Zhao X."/>
            <person name="He X."/>
            <person name="Zhang G.Q."/>
            <person name="Liu Z.J."/>
            <person name="Xu Q."/>
        </authorList>
    </citation>
    <scope>NUCLEOTIDE SEQUENCE [LARGE SCALE GENOMIC DNA]</scope>
    <source>
        <strain evidence="4">GZMU011</strain>
    </source>
</reference>
<dbReference type="Pfam" id="PF00098">
    <property type="entry name" value="zf-CCHC"/>
    <property type="match status" value="1"/>
</dbReference>
<dbReference type="CDD" id="cd01763">
    <property type="entry name" value="Ubl_SUMO_like"/>
    <property type="match status" value="1"/>
</dbReference>
<proteinExistence type="predicted"/>
<keyword evidence="1" id="KW-0862">Zinc</keyword>
<keyword evidence="5" id="KW-1185">Reference proteome</keyword>
<dbReference type="InterPro" id="IPR025558">
    <property type="entry name" value="DUF4283"/>
</dbReference>
<sequence>MTAKKVDALEERLEGEMNQIKETMEERISSMEGQVADLRDMMKKMLEFQTQTAASKARGPKVKNTNSEIRREEDEVEIVEGERRRPHLKPFQKEDRGGRYGERQGIRGAEQMGVDWERQEGYGGCRGADFEGRRGVFEGGLGYERAREDREIFGNAINKDSSMAVNVQMNLSDDCGNAQEILDDGNAVQNCKSGNPSAVNAGNDMAGKPWARRPNVKINFKHDESFLSEDGVDVKLFEPRELRRQWIQFGKFHLAILGLGWVLCSFSSYEAMEGVLSGGPWFVNGHIVGLDKWTPEFSPTSLKGLTSPIWVRLPHLPLYCWDEINISRIASLVGSPLLLNGNMFQWGRREFARICVRVALDKQLPSSVWVDGLDGRFFQKMEYEKISTFCFKCGKIGHLINDCSLKEKSGAMDGLNRLIPETANNELSRMLGDYKGSTYGPWIHVSYGKKRKVKAPFRHVQNSFNPSKTAPVYVKKVQQLQTADRVPEVKNSCGASSDVLPVIIEEDQLKVDLELPAVEKGVEAADLAHEHSDNQVVKINCPVNVGREPLPIDANMFSLLETDGVDANSQVLVGELDIANKGVWLVATVYGSRDCVNRKSLWSSLEMLSCKFIPAVIGGDFNCILSQDDKKGGFHKSRTIMFEDVWATFPASYAIVRKSWKKSVRGILNDFERLCRNFLWHKKDASKGLHYVAWDVLCKPKGEGGWELQSVVEKIGPLRAKFAWNFISKPNSLLNRTLVSKYGSNVWNSECKNNSSPSWKIVLNGAKFFHPIVRWKLSTGMEVNTIKDTWILDKCIEKWPTFVDNMVDETEFLSAFICDGKWNKSLLKQFFGQHLVDLIVSVPIQSDLLRDQLELLFKCSGKSISALALEKSHVDCVKDIDWSWVKKLKLRSHIDLFRWRLKRNAFPCNQFLKYRRLVESTKEELASLAEAAKDLLNSASEFGNSDVCISENSAEDTKEDKCFAKVEREKIVISILDDKGGQQQFRLFVDDKFERLFKTYAEKVKVKPESLVFSFDGERVSPTATPAGLGLEKDDIIQVNVLSSFDQCECVDRF</sequence>
<dbReference type="AlphaFoldDB" id="A0ABD0VFF8"/>
<gene>
    <name evidence="4" type="ORF">M5K25_004562</name>
</gene>
<evidence type="ECO:0000256" key="1">
    <source>
        <dbReference type="PROSITE-ProRule" id="PRU00047"/>
    </source>
</evidence>
<dbReference type="SUPFAM" id="SSF54236">
    <property type="entry name" value="Ubiquitin-like"/>
    <property type="match status" value="1"/>
</dbReference>
<dbReference type="Proteomes" id="UP001552299">
    <property type="component" value="Unassembled WGS sequence"/>
</dbReference>
<evidence type="ECO:0000313" key="4">
    <source>
        <dbReference type="EMBL" id="KAL0923790.1"/>
    </source>
</evidence>
<accession>A0ABD0VFF8</accession>
<dbReference type="EMBL" id="JANQDX010000005">
    <property type="protein sequence ID" value="KAL0923790.1"/>
    <property type="molecule type" value="Genomic_DNA"/>
</dbReference>
<dbReference type="PROSITE" id="PS50158">
    <property type="entry name" value="ZF_CCHC"/>
    <property type="match status" value="1"/>
</dbReference>
<dbReference type="InterPro" id="IPR001878">
    <property type="entry name" value="Znf_CCHC"/>
</dbReference>
<dbReference type="PANTHER" id="PTHR31286">
    <property type="entry name" value="GLYCINE-RICH CELL WALL STRUCTURAL PROTEIN 1.8-LIKE"/>
    <property type="match status" value="1"/>
</dbReference>
<name>A0ABD0VFF8_DENTH</name>
<evidence type="ECO:0000259" key="3">
    <source>
        <dbReference type="PROSITE" id="PS50158"/>
    </source>
</evidence>
<keyword evidence="1" id="KW-0863">Zinc-finger</keyword>
<dbReference type="InterPro" id="IPR022617">
    <property type="entry name" value="Rad60/SUMO-like_dom"/>
</dbReference>
<feature type="region of interest" description="Disordered" evidence="2">
    <location>
        <begin position="49"/>
        <end position="81"/>
    </location>
</feature>
<dbReference type="InterPro" id="IPR029071">
    <property type="entry name" value="Ubiquitin-like_domsf"/>
</dbReference>
<protein>
    <recommendedName>
        <fullName evidence="3">CCHC-type domain-containing protein</fullName>
    </recommendedName>
</protein>
<evidence type="ECO:0000313" key="5">
    <source>
        <dbReference type="Proteomes" id="UP001552299"/>
    </source>
</evidence>
<feature type="domain" description="CCHC-type" evidence="3">
    <location>
        <begin position="390"/>
        <end position="403"/>
    </location>
</feature>
<comment type="caution">
    <text evidence="4">The sequence shown here is derived from an EMBL/GenBank/DDBJ whole genome shotgun (WGS) entry which is preliminary data.</text>
</comment>
<dbReference type="Pfam" id="PF11976">
    <property type="entry name" value="Rad60-SLD"/>
    <property type="match status" value="1"/>
</dbReference>
<dbReference type="GO" id="GO:0008270">
    <property type="term" value="F:zinc ion binding"/>
    <property type="evidence" value="ECO:0007669"/>
    <property type="project" value="UniProtKB-KW"/>
</dbReference>
<keyword evidence="1" id="KW-0479">Metal-binding</keyword>
<organism evidence="4 5">
    <name type="scientific">Dendrobium thyrsiflorum</name>
    <name type="common">Pinecone-like raceme dendrobium</name>
    <name type="synonym">Orchid</name>
    <dbReference type="NCBI Taxonomy" id="117978"/>
    <lineage>
        <taxon>Eukaryota</taxon>
        <taxon>Viridiplantae</taxon>
        <taxon>Streptophyta</taxon>
        <taxon>Embryophyta</taxon>
        <taxon>Tracheophyta</taxon>
        <taxon>Spermatophyta</taxon>
        <taxon>Magnoliopsida</taxon>
        <taxon>Liliopsida</taxon>
        <taxon>Asparagales</taxon>
        <taxon>Orchidaceae</taxon>
        <taxon>Epidendroideae</taxon>
        <taxon>Malaxideae</taxon>
        <taxon>Dendrobiinae</taxon>
        <taxon>Dendrobium</taxon>
    </lineage>
</organism>
<evidence type="ECO:0000256" key="2">
    <source>
        <dbReference type="SAM" id="MobiDB-lite"/>
    </source>
</evidence>
<dbReference type="PANTHER" id="PTHR31286:SF99">
    <property type="entry name" value="DUF4283 DOMAIN-CONTAINING PROTEIN"/>
    <property type="match status" value="1"/>
</dbReference>
<dbReference type="Gene3D" id="3.10.20.90">
    <property type="entry name" value="Phosphatidylinositol 3-kinase Catalytic Subunit, Chain A, domain 1"/>
    <property type="match status" value="1"/>
</dbReference>